<sequence>MAPRIDLGSRGLLFWATLLLENLRLLISLGHHDRQEAVFKRGVLSQSVLCYCVCVCVCLPVFQERLCWCVHTTPTSTPESNFGWSVFKEQEDKHSSPDAPR</sequence>
<feature type="region of interest" description="Disordered" evidence="1">
    <location>
        <begin position="82"/>
        <end position="101"/>
    </location>
</feature>
<proteinExistence type="predicted"/>
<feature type="compositionally biased region" description="Basic and acidic residues" evidence="1">
    <location>
        <begin position="88"/>
        <end position="101"/>
    </location>
</feature>
<reference evidence="2 3" key="1">
    <citation type="submission" date="2021-06" db="EMBL/GenBank/DDBJ databases">
        <authorList>
            <person name="Palmer J.M."/>
        </authorList>
    </citation>
    <scope>NUCLEOTIDE SEQUENCE [LARGE SCALE GENOMIC DNA]</scope>
    <source>
        <strain evidence="2 3">XC_2019</strain>
        <tissue evidence="2">Muscle</tissue>
    </source>
</reference>
<keyword evidence="3" id="KW-1185">Reference proteome</keyword>
<dbReference type="Proteomes" id="UP001434883">
    <property type="component" value="Unassembled WGS sequence"/>
</dbReference>
<evidence type="ECO:0000313" key="2">
    <source>
        <dbReference type="EMBL" id="MEQ2201032.1"/>
    </source>
</evidence>
<protein>
    <recommendedName>
        <fullName evidence="4">Secreted protein</fullName>
    </recommendedName>
</protein>
<dbReference type="EMBL" id="JAHRIN010026940">
    <property type="protein sequence ID" value="MEQ2201032.1"/>
    <property type="molecule type" value="Genomic_DNA"/>
</dbReference>
<accession>A0ABV0QYY1</accession>
<evidence type="ECO:0000313" key="3">
    <source>
        <dbReference type="Proteomes" id="UP001434883"/>
    </source>
</evidence>
<gene>
    <name evidence="2" type="ORF">XENOCAPTIV_006581</name>
</gene>
<evidence type="ECO:0000256" key="1">
    <source>
        <dbReference type="SAM" id="MobiDB-lite"/>
    </source>
</evidence>
<name>A0ABV0QYY1_9TELE</name>
<comment type="caution">
    <text evidence="2">The sequence shown here is derived from an EMBL/GenBank/DDBJ whole genome shotgun (WGS) entry which is preliminary data.</text>
</comment>
<evidence type="ECO:0008006" key="4">
    <source>
        <dbReference type="Google" id="ProtNLM"/>
    </source>
</evidence>
<organism evidence="2 3">
    <name type="scientific">Xenoophorus captivus</name>
    <dbReference type="NCBI Taxonomy" id="1517983"/>
    <lineage>
        <taxon>Eukaryota</taxon>
        <taxon>Metazoa</taxon>
        <taxon>Chordata</taxon>
        <taxon>Craniata</taxon>
        <taxon>Vertebrata</taxon>
        <taxon>Euteleostomi</taxon>
        <taxon>Actinopterygii</taxon>
        <taxon>Neopterygii</taxon>
        <taxon>Teleostei</taxon>
        <taxon>Neoteleostei</taxon>
        <taxon>Acanthomorphata</taxon>
        <taxon>Ovalentaria</taxon>
        <taxon>Atherinomorphae</taxon>
        <taxon>Cyprinodontiformes</taxon>
        <taxon>Goodeidae</taxon>
        <taxon>Xenoophorus</taxon>
    </lineage>
</organism>